<name>U9TJN9_RHIID</name>
<dbReference type="EMBL" id="KI291563">
    <property type="protein sequence ID" value="ESA06483.1"/>
    <property type="molecule type" value="Genomic_DNA"/>
</dbReference>
<evidence type="ECO:0000313" key="1">
    <source>
        <dbReference type="EMBL" id="ESA06483.1"/>
    </source>
</evidence>
<dbReference type="HOGENOM" id="CLU_2575085_0_0_1"/>
<accession>U9TJN9</accession>
<gene>
    <name evidence="1" type="ORF">GLOINDRAFT_34119</name>
</gene>
<dbReference type="AlphaFoldDB" id="U9TJN9"/>
<sequence length="81" mass="9328">MPTKIIYIGTYAIQGKRVSGGHYEATCCYCNMFWHKGDIKINKSVLVTSISNMKEDDPTLVVQWNFDAFNALIKFYQEIDL</sequence>
<organism evidence="1">
    <name type="scientific">Rhizophagus irregularis (strain DAOM 181602 / DAOM 197198 / MUCL 43194)</name>
    <name type="common">Arbuscular mycorrhizal fungus</name>
    <name type="synonym">Glomus intraradices</name>
    <dbReference type="NCBI Taxonomy" id="747089"/>
    <lineage>
        <taxon>Eukaryota</taxon>
        <taxon>Fungi</taxon>
        <taxon>Fungi incertae sedis</taxon>
        <taxon>Mucoromycota</taxon>
        <taxon>Glomeromycotina</taxon>
        <taxon>Glomeromycetes</taxon>
        <taxon>Glomerales</taxon>
        <taxon>Glomeraceae</taxon>
        <taxon>Rhizophagus</taxon>
    </lineage>
</organism>
<proteinExistence type="predicted"/>
<reference evidence="1" key="1">
    <citation type="submission" date="2013-07" db="EMBL/GenBank/DDBJ databases">
        <title>The genome of an arbuscular mycorrhizal fungus provides insights into the evolution of the oldest plant symbiosis.</title>
        <authorList>
            <consortium name="DOE Joint Genome Institute"/>
            <person name="Tisserant E."/>
            <person name="Malbreil M."/>
            <person name="Kuo A."/>
            <person name="Kohler A."/>
            <person name="Symeonidi A."/>
            <person name="Balestrini R."/>
            <person name="Charron P."/>
            <person name="Duensing N."/>
            <person name="Frei-dit-Frey N."/>
            <person name="Gianinazzi-Pearson V."/>
            <person name="Gilbert B."/>
            <person name="Handa Y."/>
            <person name="Hijri M."/>
            <person name="Kaul R."/>
            <person name="Kawaguchi M."/>
            <person name="Krajinski F."/>
            <person name="Lammers P."/>
            <person name="Lapierre D."/>
            <person name="Masclaux F.G."/>
            <person name="Murat C."/>
            <person name="Morin E."/>
            <person name="Ndikumana S."/>
            <person name="Pagni M."/>
            <person name="Petitpierre D."/>
            <person name="Requena N."/>
            <person name="Rosikiewicz P."/>
            <person name="Riley R."/>
            <person name="Saito K."/>
            <person name="San Clemente H."/>
            <person name="Shapiro H."/>
            <person name="van Tuinen D."/>
            <person name="Becard G."/>
            <person name="Bonfante P."/>
            <person name="Paszkowski U."/>
            <person name="Shachar-Hill Y."/>
            <person name="Young J.P."/>
            <person name="Sanders I.R."/>
            <person name="Henrissat B."/>
            <person name="Rensing S.A."/>
            <person name="Grigoriev I.V."/>
            <person name="Corradi N."/>
            <person name="Roux C."/>
            <person name="Martin F."/>
        </authorList>
    </citation>
    <scope>NUCLEOTIDE SEQUENCE</scope>
    <source>
        <strain evidence="1">DAOM 197198</strain>
    </source>
</reference>
<protein>
    <submittedName>
        <fullName evidence="1">Uncharacterized protein</fullName>
    </submittedName>
</protein>